<name>A0A3A9NQ21_MORCA</name>
<reference evidence="1 2" key="1">
    <citation type="submission" date="2018-12" db="EMBL/GenBank/DDBJ databases">
        <title>Persistence of Moraxella catarrhalis in Chronic Obstructive Pulmonary Disease and Regulation of the Hag/MID Adhesin.</title>
        <authorList>
            <person name="Murphy T."/>
            <person name="Zhao X."/>
            <person name="Vyas G."/>
            <person name="Aluvathingal J."/>
            <person name="Nadendla S."/>
            <person name="Tallon L."/>
            <person name="Tettelin H."/>
        </authorList>
    </citation>
    <scope>NUCLEOTIDE SEQUENCE [LARGE SCALE GENOMIC DNA]</scope>
    <source>
        <strain evidence="1 2">46P58B1</strain>
    </source>
</reference>
<dbReference type="Proteomes" id="UP000280228">
    <property type="component" value="Chromosome"/>
</dbReference>
<evidence type="ECO:0000313" key="2">
    <source>
        <dbReference type="Proteomes" id="UP000280228"/>
    </source>
</evidence>
<sequence>MHGNDDIISHSCYDVLIILSYNQSWQSDFDTSLCKHKANKSANTIDKSIQLKTLYQTNDFDLVD</sequence>
<protein>
    <submittedName>
        <fullName evidence="1">Uncharacterized protein</fullName>
    </submittedName>
</protein>
<organism evidence="1 2">
    <name type="scientific">Moraxella catarrhalis</name>
    <name type="common">Branhamella catarrhalis</name>
    <dbReference type="NCBI Taxonomy" id="480"/>
    <lineage>
        <taxon>Bacteria</taxon>
        <taxon>Pseudomonadati</taxon>
        <taxon>Pseudomonadota</taxon>
        <taxon>Gammaproteobacteria</taxon>
        <taxon>Moraxellales</taxon>
        <taxon>Moraxellaceae</taxon>
        <taxon>Moraxella</taxon>
    </lineage>
</organism>
<evidence type="ECO:0000313" key="1">
    <source>
        <dbReference type="EMBL" id="AZQ92937.1"/>
    </source>
</evidence>
<gene>
    <name evidence="1" type="ORF">EJK53_1320</name>
</gene>
<proteinExistence type="predicted"/>
<dbReference type="EMBL" id="CP034662">
    <property type="protein sequence ID" value="AZQ92937.1"/>
    <property type="molecule type" value="Genomic_DNA"/>
</dbReference>
<accession>A0A3A9NQ21</accession>
<dbReference type="AlphaFoldDB" id="A0A3A9NQ21"/>